<name>A0A3B0ZEJ3_9ZZZZ</name>
<gene>
    <name evidence="1" type="ORF">MNBD_GAMMA13-1538</name>
</gene>
<evidence type="ECO:0000313" key="1">
    <source>
        <dbReference type="EMBL" id="VAW79794.1"/>
    </source>
</evidence>
<dbReference type="AlphaFoldDB" id="A0A3B0ZEJ3"/>
<accession>A0A3B0ZEJ3</accession>
<proteinExistence type="predicted"/>
<dbReference type="EMBL" id="UOFK01000206">
    <property type="protein sequence ID" value="VAW79794.1"/>
    <property type="molecule type" value="Genomic_DNA"/>
</dbReference>
<organism evidence="1">
    <name type="scientific">hydrothermal vent metagenome</name>
    <dbReference type="NCBI Taxonomy" id="652676"/>
    <lineage>
        <taxon>unclassified sequences</taxon>
        <taxon>metagenomes</taxon>
        <taxon>ecological metagenomes</taxon>
    </lineage>
</organism>
<protein>
    <submittedName>
        <fullName evidence="1">Uncharacterized protein</fullName>
    </submittedName>
</protein>
<reference evidence="1" key="1">
    <citation type="submission" date="2018-06" db="EMBL/GenBank/DDBJ databases">
        <authorList>
            <person name="Zhirakovskaya E."/>
        </authorList>
    </citation>
    <scope>NUCLEOTIDE SEQUENCE</scope>
</reference>
<sequence>MSKVKSVFEYSTISLSVIMLAGFFNAQAQASVRCKHFDLTSYVTFLGPDGPAVGNAEATFKHGVILPISATSEVTSTTTNEDGSIDMRVRELDDWDTFGSTIGIDTVKLIPTEIPGEFALSIKTYILGESGHLEDAFGLYKGTGTASFNDGTLTHSGKGTICNFRKKHVAH</sequence>